<dbReference type="CDD" id="cd01076">
    <property type="entry name" value="NAD_bind_1_Glu_DH"/>
    <property type="match status" value="1"/>
</dbReference>
<dbReference type="FunFam" id="3.40.50.720:FF:000100">
    <property type="entry name" value="Glutamate dehydrogenase 1, mitochondrial"/>
    <property type="match status" value="1"/>
</dbReference>
<dbReference type="PRINTS" id="PR00082">
    <property type="entry name" value="GLFDHDRGNASE"/>
</dbReference>
<sequence>MLSRAAATLARTARIGAASMRAPVAPMSATAAGSETYYPDHGPVEDPEEEPRFLEMVKMNFDRASKYTGFTADMLEVMKSCNAVVRVSFPLRRDDGSIEVIRGYRAQHSHHRLPCKGGIRYSDEVDLQEVEALASLMTYKCAVVDVPYGGAKGGVSINPRNYSDHELELITRRYTMELRKYGFIGPGVDVPAPDVGTGPREMSWIKDTYTMLYGMDDISAPACVTGKPLSQGGIQGRTEATGLGVFFGTREFLENKAEMERVGIAPGLKGKTVAVQGFGNVGFYASKFFSEYGAPVTTIIEYNGAIHNPDGFDIEDLKKYHVKEGTLLGYSGATKSWSAEDALEALGVECDVLVPAALERQIHKDNAHLIKAKIIAEGANGPVTPFAEDKLTEMGAVVLPDMLMNAGGVTVSYFEWLKNLQHVRFGRMTKKWEERFRRTVLDELSKNGSKAMAADEERLFISGPSELDIVRSGLEDSMTGAVAQTIKTASEKNITYRMAAFVNALDKIEVTYREAGITLG</sequence>
<dbReference type="InterPro" id="IPR006095">
    <property type="entry name" value="Glu/Leu/Phe/Val/Trp_DH"/>
</dbReference>
<evidence type="ECO:0000256" key="9">
    <source>
        <dbReference type="PIRSR" id="PIRSR000185-2"/>
    </source>
</evidence>
<comment type="subcellular location">
    <subcellularLocation>
        <location evidence="1">Mitochondrion</location>
    </subcellularLocation>
</comment>
<name>A0A5A8CBS4_CAFRO</name>
<feature type="binding site" evidence="9">
    <location>
        <position position="280"/>
    </location>
    <ligand>
        <name>NAD(+)</name>
        <dbReference type="ChEBI" id="CHEBI:57540"/>
    </ligand>
</feature>
<comment type="similarity">
    <text evidence="2 7 11">Belongs to the Glu/Leu/Phe/Val dehydrogenases family.</text>
</comment>
<dbReference type="Pfam" id="PF02812">
    <property type="entry name" value="ELFV_dehydrog_N"/>
    <property type="match status" value="1"/>
</dbReference>
<dbReference type="InterPro" id="IPR006096">
    <property type="entry name" value="Glu/Leu/Phe/Val/Trp_DH_C"/>
</dbReference>
<evidence type="ECO:0000256" key="6">
    <source>
        <dbReference type="ARBA" id="ARBA00048577"/>
    </source>
</evidence>
<evidence type="ECO:0000313" key="14">
    <source>
        <dbReference type="EMBL" id="KAA0169487.1"/>
    </source>
</evidence>
<dbReference type="InterPro" id="IPR033524">
    <property type="entry name" value="Glu/Leu/Phe/Val_DH_AS"/>
</dbReference>
<evidence type="ECO:0000313" key="15">
    <source>
        <dbReference type="Proteomes" id="UP000323011"/>
    </source>
</evidence>
<feature type="binding site" evidence="9">
    <location>
        <position position="116"/>
    </location>
    <ligand>
        <name>substrate</name>
    </ligand>
</feature>
<reference evidence="15 16" key="1">
    <citation type="submission" date="2019-07" db="EMBL/GenBank/DDBJ databases">
        <title>Genomes of Cafeteria roenbergensis.</title>
        <authorList>
            <person name="Fischer M.G."/>
            <person name="Hackl T."/>
            <person name="Roman M."/>
        </authorList>
    </citation>
    <scope>NUCLEOTIDE SEQUENCE [LARGE SCALE GENOMIC DNA]</scope>
    <source>
        <strain evidence="13 15">BVI</strain>
        <strain evidence="14 16">RCC970-E3</strain>
    </source>
</reference>
<dbReference type="Gene3D" id="3.40.50.720">
    <property type="entry name" value="NAD(P)-binding Rossmann-like Domain"/>
    <property type="match status" value="1"/>
</dbReference>
<evidence type="ECO:0000259" key="12">
    <source>
        <dbReference type="SMART" id="SM00839"/>
    </source>
</evidence>
<dbReference type="GO" id="GO:0000166">
    <property type="term" value="F:nucleotide binding"/>
    <property type="evidence" value="ECO:0007669"/>
    <property type="project" value="UniProtKB-KW"/>
</dbReference>
<protein>
    <recommendedName>
        <fullName evidence="7">Glutamate dehydrogenase</fullName>
    </recommendedName>
</protein>
<dbReference type="Gene3D" id="3.40.50.10860">
    <property type="entry name" value="Leucine Dehydrogenase, chain A, domain 1"/>
    <property type="match status" value="1"/>
</dbReference>
<comment type="caution">
    <text evidence="13">The sequence shown here is derived from an EMBL/GenBank/DDBJ whole genome shotgun (WGS) entry which is preliminary data.</text>
</comment>
<dbReference type="SUPFAM" id="SSF53223">
    <property type="entry name" value="Aminoacid dehydrogenase-like, N-terminal domain"/>
    <property type="match status" value="1"/>
</dbReference>
<dbReference type="InterPro" id="IPR006097">
    <property type="entry name" value="Glu/Leu/Phe/Val/Trp_DH_dimer"/>
</dbReference>
<dbReference type="PANTHER" id="PTHR11606:SF13">
    <property type="entry name" value="GLUTAMATE DEHYDROGENASE 1, MITOCHONDRIAL"/>
    <property type="match status" value="1"/>
</dbReference>
<feature type="domain" description="Glutamate/phenylalanine/leucine/valine/L-tryptophan dehydrogenase C-terminal" evidence="12">
    <location>
        <begin position="234"/>
        <end position="516"/>
    </location>
</feature>
<proteinExistence type="inferred from homology"/>
<dbReference type="Proteomes" id="UP000324907">
    <property type="component" value="Unassembled WGS sequence"/>
</dbReference>
<evidence type="ECO:0000256" key="4">
    <source>
        <dbReference type="ARBA" id="ARBA00023128"/>
    </source>
</evidence>
<dbReference type="GO" id="GO:0004352">
    <property type="term" value="F:glutamate dehydrogenase (NAD+) activity"/>
    <property type="evidence" value="ECO:0007669"/>
    <property type="project" value="TreeGrafter"/>
</dbReference>
<evidence type="ECO:0000256" key="10">
    <source>
        <dbReference type="PIRSR" id="PIRSR000185-3"/>
    </source>
</evidence>
<comment type="catalytic activity">
    <reaction evidence="5">
        <text>L-glutamate + NAD(+) + H2O = 2-oxoglutarate + NH4(+) + NADH + H(+)</text>
        <dbReference type="Rhea" id="RHEA:15133"/>
        <dbReference type="ChEBI" id="CHEBI:15377"/>
        <dbReference type="ChEBI" id="CHEBI:15378"/>
        <dbReference type="ChEBI" id="CHEBI:16810"/>
        <dbReference type="ChEBI" id="CHEBI:28938"/>
        <dbReference type="ChEBI" id="CHEBI:29985"/>
        <dbReference type="ChEBI" id="CHEBI:57540"/>
        <dbReference type="ChEBI" id="CHEBI:57945"/>
        <dbReference type="EC" id="1.4.1.3"/>
    </reaction>
</comment>
<evidence type="ECO:0000256" key="7">
    <source>
        <dbReference type="PIRNR" id="PIRNR000185"/>
    </source>
</evidence>
<dbReference type="InterPro" id="IPR014362">
    <property type="entry name" value="Glu_DH"/>
</dbReference>
<dbReference type="GO" id="GO:0006538">
    <property type="term" value="P:L-glutamate catabolic process"/>
    <property type="evidence" value="ECO:0007669"/>
    <property type="project" value="TreeGrafter"/>
</dbReference>
<evidence type="ECO:0000256" key="8">
    <source>
        <dbReference type="PIRSR" id="PIRSR000185-1"/>
    </source>
</evidence>
<evidence type="ECO:0000313" key="13">
    <source>
        <dbReference type="EMBL" id="KAA0150089.1"/>
    </source>
</evidence>
<organism evidence="13 15">
    <name type="scientific">Cafeteria roenbergensis</name>
    <name type="common">Marine flagellate</name>
    <dbReference type="NCBI Taxonomy" id="33653"/>
    <lineage>
        <taxon>Eukaryota</taxon>
        <taxon>Sar</taxon>
        <taxon>Stramenopiles</taxon>
        <taxon>Bigyra</taxon>
        <taxon>Opalozoa</taxon>
        <taxon>Bicosoecida</taxon>
        <taxon>Cafeteriaceae</taxon>
        <taxon>Cafeteria</taxon>
    </lineage>
</organism>
<keyword evidence="4" id="KW-0496">Mitochondrion</keyword>
<evidence type="ECO:0000256" key="5">
    <source>
        <dbReference type="ARBA" id="ARBA00047867"/>
    </source>
</evidence>
<feature type="site" description="Important for catalysis" evidence="10">
    <location>
        <position position="194"/>
    </location>
</feature>
<dbReference type="SMART" id="SM00839">
    <property type="entry name" value="ELFV_dehydrog"/>
    <property type="match status" value="1"/>
</dbReference>
<gene>
    <name evidence="14" type="ORF">FNF28_02099</name>
    <name evidence="13" type="ORF">FNF29_05529</name>
</gene>
<dbReference type="AlphaFoldDB" id="A0A5A8CBS4"/>
<dbReference type="PROSITE" id="PS00074">
    <property type="entry name" value="GLFV_DEHYDROGENASE"/>
    <property type="match status" value="1"/>
</dbReference>
<dbReference type="InterPro" id="IPR046346">
    <property type="entry name" value="Aminoacid_DH-like_N_sf"/>
</dbReference>
<evidence type="ECO:0000256" key="1">
    <source>
        <dbReference type="ARBA" id="ARBA00004173"/>
    </source>
</evidence>
<dbReference type="Pfam" id="PF00208">
    <property type="entry name" value="ELFV_dehydrog"/>
    <property type="match status" value="1"/>
</dbReference>
<feature type="active site" description="Proton donor" evidence="8">
    <location>
        <position position="152"/>
    </location>
</feature>
<feature type="binding site" evidence="9">
    <location>
        <position position="140"/>
    </location>
    <ligand>
        <name>substrate</name>
    </ligand>
</feature>
<dbReference type="InterPro" id="IPR033922">
    <property type="entry name" value="NAD_bind_Glu_DH"/>
</dbReference>
<evidence type="ECO:0000256" key="2">
    <source>
        <dbReference type="ARBA" id="ARBA00006382"/>
    </source>
</evidence>
<comment type="catalytic activity">
    <reaction evidence="6">
        <text>L-glutamate + NADP(+) + H2O = 2-oxoglutarate + NH4(+) + NADPH + H(+)</text>
        <dbReference type="Rhea" id="RHEA:11612"/>
        <dbReference type="ChEBI" id="CHEBI:15377"/>
        <dbReference type="ChEBI" id="CHEBI:15378"/>
        <dbReference type="ChEBI" id="CHEBI:16810"/>
        <dbReference type="ChEBI" id="CHEBI:28938"/>
        <dbReference type="ChEBI" id="CHEBI:29985"/>
        <dbReference type="ChEBI" id="CHEBI:57783"/>
        <dbReference type="ChEBI" id="CHEBI:58349"/>
        <dbReference type="EC" id="1.4.1.3"/>
    </reaction>
</comment>
<dbReference type="FunFam" id="3.40.50.10860:FF:000003">
    <property type="entry name" value="Glutamate dehydrogenase"/>
    <property type="match status" value="1"/>
</dbReference>
<evidence type="ECO:0000256" key="11">
    <source>
        <dbReference type="RuleBase" id="RU004417"/>
    </source>
</evidence>
<dbReference type="PANTHER" id="PTHR11606">
    <property type="entry name" value="GLUTAMATE DEHYDROGENASE"/>
    <property type="match status" value="1"/>
</dbReference>
<dbReference type="InterPro" id="IPR036291">
    <property type="entry name" value="NAD(P)-bd_dom_sf"/>
</dbReference>
<feature type="binding site" evidence="9">
    <location>
        <position position="241"/>
    </location>
    <ligand>
        <name>NAD(+)</name>
        <dbReference type="ChEBI" id="CHEBI:57540"/>
    </ligand>
</feature>
<dbReference type="PIRSF" id="PIRSF000185">
    <property type="entry name" value="Glu_DH"/>
    <property type="match status" value="1"/>
</dbReference>
<dbReference type="GO" id="GO:0005739">
    <property type="term" value="C:mitochondrion"/>
    <property type="evidence" value="ECO:0007669"/>
    <property type="project" value="UniProtKB-SubCell"/>
</dbReference>
<dbReference type="EMBL" id="VLTL01000022">
    <property type="protein sequence ID" value="KAA0169487.1"/>
    <property type="molecule type" value="Genomic_DNA"/>
</dbReference>
<keyword evidence="9" id="KW-0547">Nucleotide-binding</keyword>
<evidence type="ECO:0000313" key="16">
    <source>
        <dbReference type="Proteomes" id="UP000324907"/>
    </source>
</evidence>
<dbReference type="EMBL" id="VLTN01000037">
    <property type="protein sequence ID" value="KAA0150089.1"/>
    <property type="molecule type" value="Genomic_DNA"/>
</dbReference>
<keyword evidence="9" id="KW-0520">NAD</keyword>
<keyword evidence="15" id="KW-1185">Reference proteome</keyword>
<accession>A0A5A8CBS4</accession>
<keyword evidence="3 7" id="KW-0560">Oxidoreductase</keyword>
<dbReference type="Proteomes" id="UP000323011">
    <property type="component" value="Unassembled WGS sequence"/>
</dbReference>
<dbReference type="OMA" id="WMVYKCA"/>
<evidence type="ECO:0000256" key="3">
    <source>
        <dbReference type="ARBA" id="ARBA00023002"/>
    </source>
</evidence>
<feature type="binding site" evidence="9">
    <location>
        <position position="412"/>
    </location>
    <ligand>
        <name>substrate</name>
    </ligand>
</feature>
<dbReference type="SUPFAM" id="SSF51735">
    <property type="entry name" value="NAD(P)-binding Rossmann-fold domains"/>
    <property type="match status" value="1"/>
</dbReference>